<reference evidence="2 3" key="1">
    <citation type="submission" date="2019-12" db="EMBL/GenBank/DDBJ databases">
        <title>Genomic-based taxomic classification of the family Erythrobacteraceae.</title>
        <authorList>
            <person name="Xu L."/>
        </authorList>
    </citation>
    <scope>NUCLEOTIDE SEQUENCE [LARGE SCALE GENOMIC DNA]</scope>
    <source>
        <strain evidence="2 3">DSM 16225</strain>
    </source>
</reference>
<evidence type="ECO:0000256" key="1">
    <source>
        <dbReference type="SAM" id="MobiDB-lite"/>
    </source>
</evidence>
<gene>
    <name evidence="2" type="ORF">GRI42_10375</name>
</gene>
<name>A0A844Y2Q9_9SPHN</name>
<feature type="region of interest" description="Disordered" evidence="1">
    <location>
        <begin position="1"/>
        <end position="45"/>
    </location>
</feature>
<comment type="caution">
    <text evidence="2">The sequence shown here is derived from an EMBL/GenBank/DDBJ whole genome shotgun (WGS) entry which is preliminary data.</text>
</comment>
<proteinExistence type="predicted"/>
<accession>A0A844Y2Q9</accession>
<evidence type="ECO:0000313" key="3">
    <source>
        <dbReference type="Proteomes" id="UP000444185"/>
    </source>
</evidence>
<dbReference type="EMBL" id="WTYF01000004">
    <property type="protein sequence ID" value="MXO51707.1"/>
    <property type="molecule type" value="Genomic_DNA"/>
</dbReference>
<dbReference type="AlphaFoldDB" id="A0A844Y2Q9"/>
<feature type="compositionally biased region" description="Basic and acidic residues" evidence="1">
    <location>
        <begin position="1"/>
        <end position="20"/>
    </location>
</feature>
<feature type="compositionally biased region" description="Basic and acidic residues" evidence="1">
    <location>
        <begin position="27"/>
        <end position="45"/>
    </location>
</feature>
<protein>
    <submittedName>
        <fullName evidence="2">Uncharacterized protein</fullName>
    </submittedName>
</protein>
<dbReference type="RefSeq" id="WP_160608416.1">
    <property type="nucleotide sequence ID" value="NZ_JAHVHS010000005.1"/>
</dbReference>
<evidence type="ECO:0000313" key="2">
    <source>
        <dbReference type="EMBL" id="MXO51707.1"/>
    </source>
</evidence>
<keyword evidence="3" id="KW-1185">Reference proteome</keyword>
<organism evidence="2 3">
    <name type="scientific">Qipengyuania gaetbuli</name>
    <dbReference type="NCBI Taxonomy" id="266952"/>
    <lineage>
        <taxon>Bacteria</taxon>
        <taxon>Pseudomonadati</taxon>
        <taxon>Pseudomonadota</taxon>
        <taxon>Alphaproteobacteria</taxon>
        <taxon>Sphingomonadales</taxon>
        <taxon>Erythrobacteraceae</taxon>
        <taxon>Qipengyuania</taxon>
    </lineage>
</organism>
<dbReference type="Proteomes" id="UP000444185">
    <property type="component" value="Unassembled WGS sequence"/>
</dbReference>
<sequence>MATKMDDRNGEERRMGDRRVQQLPFDGPDRRKGERRGAEERRRRY</sequence>